<dbReference type="Gene3D" id="2.10.220.10">
    <property type="entry name" value="Hormone Receptor, Insulin-like Growth Factor Receptor 1, Chain A, domain 2"/>
    <property type="match status" value="1"/>
</dbReference>
<sequence length="158" mass="17502">MRVKNGFCLFYRLGVSRCFEIIGPSERDCLSCRNVQLISDDGIACLSSCGDSHYQDGDECKPCHENCSNLKCTGPGDHLGDGGCTECLYALMSRDHKVVRCLAAPSINEACRDVVGYYPSTQHVDGVQLVVRSEVMNFCTRTLHCKHLVDGHETYSQE</sequence>
<evidence type="ECO:0000313" key="2">
    <source>
        <dbReference type="Proteomes" id="UP000271162"/>
    </source>
</evidence>
<evidence type="ECO:0000313" key="3">
    <source>
        <dbReference type="WBParaSite" id="NBR_0000554701-mRNA-1"/>
    </source>
</evidence>
<reference evidence="3" key="1">
    <citation type="submission" date="2017-02" db="UniProtKB">
        <authorList>
            <consortium name="WormBaseParasite"/>
        </authorList>
    </citation>
    <scope>IDENTIFICATION</scope>
</reference>
<dbReference type="WBParaSite" id="NBR_0000554701-mRNA-1">
    <property type="protein sequence ID" value="NBR_0000554701-mRNA-1"/>
    <property type="gene ID" value="NBR_0000554701"/>
</dbReference>
<dbReference type="Proteomes" id="UP000271162">
    <property type="component" value="Unassembled WGS sequence"/>
</dbReference>
<dbReference type="SUPFAM" id="SSF57184">
    <property type="entry name" value="Growth factor receptor domain"/>
    <property type="match status" value="1"/>
</dbReference>
<proteinExistence type="predicted"/>
<dbReference type="STRING" id="27835.A0A0N4XSP5"/>
<reference evidence="1 2" key="2">
    <citation type="submission" date="2018-11" db="EMBL/GenBank/DDBJ databases">
        <authorList>
            <consortium name="Pathogen Informatics"/>
        </authorList>
    </citation>
    <scope>NUCLEOTIDE SEQUENCE [LARGE SCALE GENOMIC DNA]</scope>
</reference>
<protein>
    <submittedName>
        <fullName evidence="3">Laminin EGF-like domain-containing protein</fullName>
    </submittedName>
</protein>
<dbReference type="AlphaFoldDB" id="A0A0N4XSP5"/>
<dbReference type="InterPro" id="IPR009030">
    <property type="entry name" value="Growth_fac_rcpt_cys_sf"/>
</dbReference>
<dbReference type="EMBL" id="UYSL01013869">
    <property type="protein sequence ID" value="VDL69136.1"/>
    <property type="molecule type" value="Genomic_DNA"/>
</dbReference>
<gene>
    <name evidence="1" type="ORF">NBR_LOCUS5547</name>
</gene>
<evidence type="ECO:0000313" key="1">
    <source>
        <dbReference type="EMBL" id="VDL69136.1"/>
    </source>
</evidence>
<accession>A0A0N4XSP5</accession>
<name>A0A0N4XSP5_NIPBR</name>
<keyword evidence="2" id="KW-1185">Reference proteome</keyword>
<organism evidence="3">
    <name type="scientific">Nippostrongylus brasiliensis</name>
    <name type="common">Rat hookworm</name>
    <dbReference type="NCBI Taxonomy" id="27835"/>
    <lineage>
        <taxon>Eukaryota</taxon>
        <taxon>Metazoa</taxon>
        <taxon>Ecdysozoa</taxon>
        <taxon>Nematoda</taxon>
        <taxon>Chromadorea</taxon>
        <taxon>Rhabditida</taxon>
        <taxon>Rhabditina</taxon>
        <taxon>Rhabditomorpha</taxon>
        <taxon>Strongyloidea</taxon>
        <taxon>Heligmosomidae</taxon>
        <taxon>Nippostrongylus</taxon>
    </lineage>
</organism>